<name>A0A9X4MP89_9BACT</name>
<dbReference type="FunFam" id="3.40.50.300:FF:000032">
    <property type="entry name" value="Export ABC transporter ATP-binding protein"/>
    <property type="match status" value="1"/>
</dbReference>
<dbReference type="GO" id="GO:0005886">
    <property type="term" value="C:plasma membrane"/>
    <property type="evidence" value="ECO:0007669"/>
    <property type="project" value="TreeGrafter"/>
</dbReference>
<keyword evidence="1" id="KW-0813">Transport</keyword>
<dbReference type="Gene3D" id="3.40.50.300">
    <property type="entry name" value="P-loop containing nucleotide triphosphate hydrolases"/>
    <property type="match status" value="1"/>
</dbReference>
<dbReference type="RefSeq" id="WP_307633340.1">
    <property type="nucleotide sequence ID" value="NZ_JAPHEH010000001.1"/>
</dbReference>
<dbReference type="InterPro" id="IPR015854">
    <property type="entry name" value="ABC_transpr_LolD-like"/>
</dbReference>
<dbReference type="CDD" id="cd03255">
    <property type="entry name" value="ABC_MJ0796_LolCDE_FtsE"/>
    <property type="match status" value="1"/>
</dbReference>
<evidence type="ECO:0000259" key="5">
    <source>
        <dbReference type="PROSITE" id="PS50893"/>
    </source>
</evidence>
<proteinExistence type="inferred from homology"/>
<sequence length="238" mass="26266">MQDTAPEAPCFFEARDIYKEYRNHGNLQVLAGVNLRLVTGEMVAVVGASGTGKTTLLHILGALDQPSQGQLFYRGENVFEKTDDQLAQFRNQVIGFVFQFHHLLPEFDALENVLLPGLIAGQKRSALVGYAEYLLDRVGVLNRASHKVGELSGGEQQRVALARALVMKPAVLLADEPTGNLDPKSGLKVFELIRELSETLSLATVMVTHNLELSRRMSRCLTLRDGGLFETRDESKDS</sequence>
<evidence type="ECO:0000256" key="3">
    <source>
        <dbReference type="ARBA" id="ARBA00022840"/>
    </source>
</evidence>
<dbReference type="Proteomes" id="UP001154240">
    <property type="component" value="Unassembled WGS sequence"/>
</dbReference>
<dbReference type="Pfam" id="PF00005">
    <property type="entry name" value="ABC_tran"/>
    <property type="match status" value="1"/>
</dbReference>
<gene>
    <name evidence="6" type="ORF">OLX77_09400</name>
</gene>
<comment type="similarity">
    <text evidence="4">Belongs to the ABC transporter superfamily. Macrolide exporter (TC 3.A.1.122) family.</text>
</comment>
<comment type="caution">
    <text evidence="6">The sequence shown here is derived from an EMBL/GenBank/DDBJ whole genome shotgun (WGS) entry which is preliminary data.</text>
</comment>
<evidence type="ECO:0000256" key="2">
    <source>
        <dbReference type="ARBA" id="ARBA00022741"/>
    </source>
</evidence>
<feature type="domain" description="ABC transporter" evidence="5">
    <location>
        <begin position="12"/>
        <end position="238"/>
    </location>
</feature>
<dbReference type="PROSITE" id="PS00211">
    <property type="entry name" value="ABC_TRANSPORTER_1"/>
    <property type="match status" value="1"/>
</dbReference>
<dbReference type="InterPro" id="IPR017871">
    <property type="entry name" value="ABC_transporter-like_CS"/>
</dbReference>
<keyword evidence="7" id="KW-1185">Reference proteome</keyword>
<reference evidence="6" key="1">
    <citation type="journal article" date="2022" name="bioRxiv">
        <title>Thiovibrio frasassiensisgen. nov., sp. nov., an autotrophic, elemental sulfur disproportionating bacterium isolated from sulfidic karst sediment, and proposal of Thiovibrionaceae fam. nov.</title>
        <authorList>
            <person name="Aronson H."/>
            <person name="Thomas C."/>
            <person name="Bhattacharyya M."/>
            <person name="Eckstein S."/>
            <person name="Jensen S."/>
            <person name="Barco R."/>
            <person name="Macalady J."/>
            <person name="Amend J."/>
        </authorList>
    </citation>
    <scope>NUCLEOTIDE SEQUENCE</scope>
    <source>
        <strain evidence="6">RS19-109</strain>
    </source>
</reference>
<dbReference type="InterPro" id="IPR003439">
    <property type="entry name" value="ABC_transporter-like_ATP-bd"/>
</dbReference>
<dbReference type="InterPro" id="IPR003593">
    <property type="entry name" value="AAA+_ATPase"/>
</dbReference>
<dbReference type="GO" id="GO:0098796">
    <property type="term" value="C:membrane protein complex"/>
    <property type="evidence" value="ECO:0007669"/>
    <property type="project" value="UniProtKB-ARBA"/>
</dbReference>
<evidence type="ECO:0000313" key="6">
    <source>
        <dbReference type="EMBL" id="MDG4476372.1"/>
    </source>
</evidence>
<dbReference type="GO" id="GO:0005524">
    <property type="term" value="F:ATP binding"/>
    <property type="evidence" value="ECO:0007669"/>
    <property type="project" value="UniProtKB-KW"/>
</dbReference>
<dbReference type="PANTHER" id="PTHR24220:SF689">
    <property type="entry name" value="LIPOPROTEIN-RELEASING SYSTEM ATP-BINDING PROTEIN LOLD"/>
    <property type="match status" value="1"/>
</dbReference>
<evidence type="ECO:0000313" key="7">
    <source>
        <dbReference type="Proteomes" id="UP001154240"/>
    </source>
</evidence>
<dbReference type="SMART" id="SM00382">
    <property type="entry name" value="AAA"/>
    <property type="match status" value="1"/>
</dbReference>
<evidence type="ECO:0000256" key="1">
    <source>
        <dbReference type="ARBA" id="ARBA00022448"/>
    </source>
</evidence>
<evidence type="ECO:0000256" key="4">
    <source>
        <dbReference type="ARBA" id="ARBA00038388"/>
    </source>
</evidence>
<keyword evidence="3 6" id="KW-0067">ATP-binding</keyword>
<organism evidence="6 7">
    <name type="scientific">Thiovibrio frasassiensis</name>
    <dbReference type="NCBI Taxonomy" id="2984131"/>
    <lineage>
        <taxon>Bacteria</taxon>
        <taxon>Pseudomonadati</taxon>
        <taxon>Thermodesulfobacteriota</taxon>
        <taxon>Desulfobulbia</taxon>
        <taxon>Desulfobulbales</taxon>
        <taxon>Thiovibrionaceae</taxon>
        <taxon>Thiovibrio</taxon>
    </lineage>
</organism>
<dbReference type="InterPro" id="IPR017911">
    <property type="entry name" value="MacB-like_ATP-bd"/>
</dbReference>
<dbReference type="PANTHER" id="PTHR24220">
    <property type="entry name" value="IMPORT ATP-BINDING PROTEIN"/>
    <property type="match status" value="1"/>
</dbReference>
<dbReference type="SUPFAM" id="SSF52540">
    <property type="entry name" value="P-loop containing nucleoside triphosphate hydrolases"/>
    <property type="match status" value="1"/>
</dbReference>
<dbReference type="GO" id="GO:0016887">
    <property type="term" value="F:ATP hydrolysis activity"/>
    <property type="evidence" value="ECO:0007669"/>
    <property type="project" value="InterPro"/>
</dbReference>
<dbReference type="InterPro" id="IPR027417">
    <property type="entry name" value="P-loop_NTPase"/>
</dbReference>
<accession>A0A9X4MP89</accession>
<dbReference type="GO" id="GO:0022857">
    <property type="term" value="F:transmembrane transporter activity"/>
    <property type="evidence" value="ECO:0007669"/>
    <property type="project" value="TreeGrafter"/>
</dbReference>
<protein>
    <submittedName>
        <fullName evidence="6">ABC transporter ATP-binding protein</fullName>
    </submittedName>
</protein>
<dbReference type="EMBL" id="JAPHEH010000001">
    <property type="protein sequence ID" value="MDG4476372.1"/>
    <property type="molecule type" value="Genomic_DNA"/>
</dbReference>
<dbReference type="AlphaFoldDB" id="A0A9X4MP89"/>
<reference evidence="6" key="2">
    <citation type="submission" date="2022-10" db="EMBL/GenBank/DDBJ databases">
        <authorList>
            <person name="Aronson H.S."/>
        </authorList>
    </citation>
    <scope>NUCLEOTIDE SEQUENCE</scope>
    <source>
        <strain evidence="6">RS19-109</strain>
    </source>
</reference>
<keyword evidence="2" id="KW-0547">Nucleotide-binding</keyword>
<dbReference type="PROSITE" id="PS50893">
    <property type="entry name" value="ABC_TRANSPORTER_2"/>
    <property type="match status" value="1"/>
</dbReference>